<protein>
    <recommendedName>
        <fullName evidence="2">DUF5615 domain-containing protein</fullName>
    </recommendedName>
</protein>
<evidence type="ECO:0008006" key="2">
    <source>
        <dbReference type="Google" id="ProtNLM"/>
    </source>
</evidence>
<gene>
    <name evidence="1" type="ORF">S01H1_83095</name>
</gene>
<dbReference type="AlphaFoldDB" id="X0XI68"/>
<accession>X0XI68</accession>
<organism evidence="1">
    <name type="scientific">marine sediment metagenome</name>
    <dbReference type="NCBI Taxonomy" id="412755"/>
    <lineage>
        <taxon>unclassified sequences</taxon>
        <taxon>metagenomes</taxon>
        <taxon>ecological metagenomes</taxon>
    </lineage>
</organism>
<name>X0XI68_9ZZZZ</name>
<reference evidence="1" key="1">
    <citation type="journal article" date="2014" name="Front. Microbiol.">
        <title>High frequency of phylogenetically diverse reductive dehalogenase-homologous genes in deep subseafloor sedimentary metagenomes.</title>
        <authorList>
            <person name="Kawai M."/>
            <person name="Futagami T."/>
            <person name="Toyoda A."/>
            <person name="Takaki Y."/>
            <person name="Nishi S."/>
            <person name="Hori S."/>
            <person name="Arai W."/>
            <person name="Tsubouchi T."/>
            <person name="Morono Y."/>
            <person name="Uchiyama I."/>
            <person name="Ito T."/>
            <person name="Fujiyama A."/>
            <person name="Inagaki F."/>
            <person name="Takami H."/>
        </authorList>
    </citation>
    <scope>NUCLEOTIDE SEQUENCE</scope>
    <source>
        <strain evidence="1">Expedition CK06-06</strain>
    </source>
</reference>
<sequence>MYMDAHIPRAITLGLRMRKINVLTAQEDRADTLPDP</sequence>
<evidence type="ECO:0000313" key="1">
    <source>
        <dbReference type="EMBL" id="GAG42835.1"/>
    </source>
</evidence>
<dbReference type="EMBL" id="BARS01056419">
    <property type="protein sequence ID" value="GAG42835.1"/>
    <property type="molecule type" value="Genomic_DNA"/>
</dbReference>
<feature type="non-terminal residue" evidence="1">
    <location>
        <position position="36"/>
    </location>
</feature>
<comment type="caution">
    <text evidence="1">The sequence shown here is derived from an EMBL/GenBank/DDBJ whole genome shotgun (WGS) entry which is preliminary data.</text>
</comment>
<proteinExistence type="predicted"/>